<evidence type="ECO:0000313" key="3">
    <source>
        <dbReference type="Proteomes" id="UP000198582"/>
    </source>
</evidence>
<organism evidence="2 3">
    <name type="scientific">Amycolatopsis saalfeldensis</name>
    <dbReference type="NCBI Taxonomy" id="394193"/>
    <lineage>
        <taxon>Bacteria</taxon>
        <taxon>Bacillati</taxon>
        <taxon>Actinomycetota</taxon>
        <taxon>Actinomycetes</taxon>
        <taxon>Pseudonocardiales</taxon>
        <taxon>Pseudonocardiaceae</taxon>
        <taxon>Amycolatopsis</taxon>
    </lineage>
</organism>
<dbReference type="GO" id="GO:0005524">
    <property type="term" value="F:ATP binding"/>
    <property type="evidence" value="ECO:0007669"/>
    <property type="project" value="InterPro"/>
</dbReference>
<dbReference type="InterPro" id="IPR053931">
    <property type="entry name" value="RapZ_C"/>
</dbReference>
<accession>A0A1H8YNJ5</accession>
<dbReference type="STRING" id="394193.SAMN04489732_13049"/>
<dbReference type="InterPro" id="IPR005337">
    <property type="entry name" value="RapZ-like"/>
</dbReference>
<dbReference type="Proteomes" id="UP000198582">
    <property type="component" value="Unassembled WGS sequence"/>
</dbReference>
<gene>
    <name evidence="2" type="ORF">SAMN04489732_13049</name>
</gene>
<feature type="domain" description="RapZ C-terminal" evidence="1">
    <location>
        <begin position="26"/>
        <end position="127"/>
    </location>
</feature>
<protein>
    <submittedName>
        <fullName evidence="2">P-loop ATPase protein family protein</fullName>
    </submittedName>
</protein>
<dbReference type="PANTHER" id="PTHR30448:SF0">
    <property type="entry name" value="RNASE ADAPTER PROTEIN RAPZ"/>
    <property type="match status" value="1"/>
</dbReference>
<dbReference type="AlphaFoldDB" id="A0A1H8YNJ5"/>
<name>A0A1H8YNJ5_9PSEU</name>
<reference evidence="2 3" key="1">
    <citation type="submission" date="2016-10" db="EMBL/GenBank/DDBJ databases">
        <authorList>
            <person name="de Groot N.N."/>
        </authorList>
    </citation>
    <scope>NUCLEOTIDE SEQUENCE [LARGE SCALE GENOMIC DNA]</scope>
    <source>
        <strain evidence="2 3">DSM 44993</strain>
    </source>
</reference>
<dbReference type="EMBL" id="FOEF01000030">
    <property type="protein sequence ID" value="SEP53747.1"/>
    <property type="molecule type" value="Genomic_DNA"/>
</dbReference>
<evidence type="ECO:0000259" key="1">
    <source>
        <dbReference type="Pfam" id="PF22740"/>
    </source>
</evidence>
<proteinExistence type="predicted"/>
<sequence>MKHGLLAEWTTADVQVIARREPPLHDLPLTVDQVRIHHALANPFRVDELRDLGGLDEPVQDFLQAQPEWTDLLNDTLAAIGRHFESGRTVVTAAVMCSGGHDRSVAAAELLVRVLKSWPETDAFTRHLHLYRRHPWVPALARRGA</sequence>
<dbReference type="PANTHER" id="PTHR30448">
    <property type="entry name" value="RNASE ADAPTER PROTEIN RAPZ"/>
    <property type="match status" value="1"/>
</dbReference>
<evidence type="ECO:0000313" key="2">
    <source>
        <dbReference type="EMBL" id="SEP53747.1"/>
    </source>
</evidence>
<keyword evidence="3" id="KW-1185">Reference proteome</keyword>
<dbReference type="RefSeq" id="WP_091628594.1">
    <property type="nucleotide sequence ID" value="NZ_FOEF01000030.1"/>
</dbReference>
<dbReference type="Pfam" id="PF22740">
    <property type="entry name" value="PapZ_C"/>
    <property type="match status" value="1"/>
</dbReference>